<keyword evidence="5 6" id="KW-0472">Membrane</keyword>
<evidence type="ECO:0000256" key="3">
    <source>
        <dbReference type="ARBA" id="ARBA00022692"/>
    </source>
</evidence>
<comment type="subcellular location">
    <subcellularLocation>
        <location evidence="1">Membrane</location>
        <topology evidence="1">Multi-pass membrane protein</topology>
    </subcellularLocation>
</comment>
<dbReference type="InterPro" id="IPR004680">
    <property type="entry name" value="Cit_transptr-like_dom"/>
</dbReference>
<dbReference type="PANTHER" id="PTHR43568">
    <property type="entry name" value="P PROTEIN"/>
    <property type="match status" value="1"/>
</dbReference>
<proteinExistence type="predicted"/>
<reference evidence="9" key="1">
    <citation type="submission" date="2017-09" db="EMBL/GenBank/DDBJ databases">
        <title>FDA dAtabase for Regulatory Grade micrObial Sequences (FDA-ARGOS): Supporting development and validation of Infectious Disease Dx tests.</title>
        <authorList>
            <person name="Goldberg B."/>
            <person name="Campos J."/>
            <person name="Tallon L."/>
            <person name="Sadzewicz L."/>
            <person name="Ott S."/>
            <person name="Zhao X."/>
            <person name="Nagaraj S."/>
            <person name="Vavikolanu K."/>
            <person name="Aluvathingal J."/>
            <person name="Nadendla S."/>
            <person name="Geyer C."/>
            <person name="Sichtig H."/>
        </authorList>
    </citation>
    <scope>NUCLEOTIDE SEQUENCE [LARGE SCALE GENOMIC DNA]</scope>
    <source>
        <strain evidence="9">FDAARGOS_370</strain>
    </source>
</reference>
<evidence type="ECO:0000313" key="9">
    <source>
        <dbReference type="Proteomes" id="UP000219788"/>
    </source>
</evidence>
<dbReference type="EMBL" id="PDDV01000013">
    <property type="protein sequence ID" value="PEH72919.1"/>
    <property type="molecule type" value="Genomic_DNA"/>
</dbReference>
<evidence type="ECO:0000256" key="5">
    <source>
        <dbReference type="ARBA" id="ARBA00023136"/>
    </source>
</evidence>
<organism evidence="8 9">
    <name type="scientific">Edwardsiella tarda</name>
    <dbReference type="NCBI Taxonomy" id="636"/>
    <lineage>
        <taxon>Bacteria</taxon>
        <taxon>Pseudomonadati</taxon>
        <taxon>Pseudomonadota</taxon>
        <taxon>Gammaproteobacteria</taxon>
        <taxon>Enterobacterales</taxon>
        <taxon>Hafniaceae</taxon>
        <taxon>Edwardsiella</taxon>
    </lineage>
</organism>
<dbReference type="OrthoDB" id="3177666at2"/>
<keyword evidence="4 6" id="KW-1133">Transmembrane helix</keyword>
<keyword evidence="3 6" id="KW-0812">Transmembrane</keyword>
<feature type="transmembrane region" description="Helical" evidence="6">
    <location>
        <begin position="120"/>
        <end position="139"/>
    </location>
</feature>
<feature type="domain" description="Citrate transporter-like" evidence="7">
    <location>
        <begin position="24"/>
        <end position="309"/>
    </location>
</feature>
<dbReference type="Proteomes" id="UP000219788">
    <property type="component" value="Unassembled WGS sequence"/>
</dbReference>
<feature type="transmembrane region" description="Helical" evidence="6">
    <location>
        <begin position="253"/>
        <end position="274"/>
    </location>
</feature>
<dbReference type="STRING" id="636.AAW15_09180"/>
<evidence type="ECO:0000256" key="6">
    <source>
        <dbReference type="SAM" id="Phobius"/>
    </source>
</evidence>
<feature type="transmembrane region" description="Helical" evidence="6">
    <location>
        <begin position="286"/>
        <end position="311"/>
    </location>
</feature>
<dbReference type="RefSeq" id="WP_098143255.1">
    <property type="nucleotide sequence ID" value="NZ_PDDV01000013.1"/>
</dbReference>
<protein>
    <submittedName>
        <fullName evidence="8">Anion transporter</fullName>
    </submittedName>
</protein>
<accession>A0A2A7U3M3</accession>
<dbReference type="InterPro" id="IPR051475">
    <property type="entry name" value="Diverse_Ion_Transporter"/>
</dbReference>
<feature type="transmembrane region" description="Helical" evidence="6">
    <location>
        <begin position="159"/>
        <end position="185"/>
    </location>
</feature>
<evidence type="ECO:0000313" key="8">
    <source>
        <dbReference type="EMBL" id="PEH72919.1"/>
    </source>
</evidence>
<dbReference type="Pfam" id="PF03600">
    <property type="entry name" value="CitMHS"/>
    <property type="match status" value="1"/>
</dbReference>
<comment type="caution">
    <text evidence="8">The sequence shown here is derived from an EMBL/GenBank/DDBJ whole genome shotgun (WGS) entry which is preliminary data.</text>
</comment>
<evidence type="ECO:0000256" key="1">
    <source>
        <dbReference type="ARBA" id="ARBA00004141"/>
    </source>
</evidence>
<sequence>MIRYRCVIGRLLTLLRDPLLSLPLLLAALLLPFSSLSARELAAGIDWRTLITLTGLLLLSKGIEGSGYFDWLGRRLLTRLHSERAIALLLVGASLPLAALLTNDVALFIVVPLTLTLKKLANLAVTRLIILEALAVNVGSLLTPIGNPQNILLWGHSGWGFWTFTGAMLPLAALLSVLLLALTLFTTPRRQLCLPTFTAAGNLQRRQLGSCLALYPFFIIAIDAGQALAGLAVLLAALLYLAPTTLRRIDWPLLMVFITMFIDVRLLTSLPALADLSQRAAAMQGLPLYLSAIALSQTISNVPATILLLGIQPASLTLAYAVNIGGFGLALGSMANLIALRMAGERRIWGLFHLYSLPALLLAALAGWWLR</sequence>
<evidence type="ECO:0000256" key="2">
    <source>
        <dbReference type="ARBA" id="ARBA00022448"/>
    </source>
</evidence>
<keyword evidence="2" id="KW-0813">Transport</keyword>
<evidence type="ECO:0000256" key="4">
    <source>
        <dbReference type="ARBA" id="ARBA00022989"/>
    </source>
</evidence>
<name>A0A2A7U3M3_EDWTA</name>
<dbReference type="AlphaFoldDB" id="A0A2A7U3M3"/>
<feature type="transmembrane region" description="Helical" evidence="6">
    <location>
        <begin position="317"/>
        <end position="339"/>
    </location>
</feature>
<feature type="transmembrane region" description="Helical" evidence="6">
    <location>
        <begin position="212"/>
        <end position="241"/>
    </location>
</feature>
<feature type="transmembrane region" description="Helical" evidence="6">
    <location>
        <begin position="351"/>
        <end position="370"/>
    </location>
</feature>
<dbReference type="GO" id="GO:0016020">
    <property type="term" value="C:membrane"/>
    <property type="evidence" value="ECO:0007669"/>
    <property type="project" value="UniProtKB-SubCell"/>
</dbReference>
<feature type="transmembrane region" description="Helical" evidence="6">
    <location>
        <begin position="85"/>
        <end position="113"/>
    </location>
</feature>
<gene>
    <name evidence="8" type="ORF">CRM76_13725</name>
</gene>
<dbReference type="GO" id="GO:0055085">
    <property type="term" value="P:transmembrane transport"/>
    <property type="evidence" value="ECO:0007669"/>
    <property type="project" value="InterPro"/>
</dbReference>
<dbReference type="PANTHER" id="PTHR43568:SF1">
    <property type="entry name" value="P PROTEIN"/>
    <property type="match status" value="1"/>
</dbReference>
<evidence type="ECO:0000259" key="7">
    <source>
        <dbReference type="Pfam" id="PF03600"/>
    </source>
</evidence>